<keyword evidence="3" id="KW-0547">Nucleotide-binding</keyword>
<dbReference type="Proteomes" id="UP000729402">
    <property type="component" value="Unassembled WGS sequence"/>
</dbReference>
<dbReference type="EC" id="2.7.1.91" evidence="7"/>
<dbReference type="SMART" id="SM00046">
    <property type="entry name" value="DAGKc"/>
    <property type="match status" value="1"/>
</dbReference>
<dbReference type="EMBL" id="JAAALK010000288">
    <property type="protein sequence ID" value="KAG8055173.1"/>
    <property type="molecule type" value="Genomic_DNA"/>
</dbReference>
<dbReference type="EMBL" id="JAAALK010000288">
    <property type="protein sequence ID" value="KAG8055174.1"/>
    <property type="molecule type" value="Genomic_DNA"/>
</dbReference>
<evidence type="ECO:0000256" key="3">
    <source>
        <dbReference type="ARBA" id="ARBA00022741"/>
    </source>
</evidence>
<dbReference type="InterPro" id="IPR002123">
    <property type="entry name" value="Plipid/glycerol_acylTrfase"/>
</dbReference>
<keyword evidence="5" id="KW-0067">ATP-binding</keyword>
<dbReference type="SMART" id="SM00563">
    <property type="entry name" value="PlsC"/>
    <property type="match status" value="1"/>
</dbReference>
<keyword evidence="4" id="KW-0418">Kinase</keyword>
<dbReference type="InterPro" id="IPR001206">
    <property type="entry name" value="Diacylglycerol_kinase_cat_dom"/>
</dbReference>
<feature type="transmembrane region" description="Helical" evidence="9">
    <location>
        <begin position="44"/>
        <end position="69"/>
    </location>
</feature>
<dbReference type="Pfam" id="PF19279">
    <property type="entry name" value="YegS_C"/>
    <property type="match status" value="1"/>
</dbReference>
<feature type="domain" description="DAGKc" evidence="10">
    <location>
        <begin position="576"/>
        <end position="718"/>
    </location>
</feature>
<dbReference type="EMBL" id="JAAALK010000288">
    <property type="protein sequence ID" value="KAG8055172.1"/>
    <property type="molecule type" value="Genomic_DNA"/>
</dbReference>
<name>A0A8J5VPI9_ZIZPA</name>
<evidence type="ECO:0000313" key="11">
    <source>
        <dbReference type="EMBL" id="KAG8055173.1"/>
    </source>
</evidence>
<dbReference type="GO" id="GO:0046512">
    <property type="term" value="P:sphingosine biosynthetic process"/>
    <property type="evidence" value="ECO:0007669"/>
    <property type="project" value="TreeGrafter"/>
</dbReference>
<protein>
    <recommendedName>
        <fullName evidence="7">sphingosine kinase</fullName>
        <ecNumber evidence="7">2.7.1.91</ecNumber>
    </recommendedName>
</protein>
<dbReference type="GO" id="GO:0005524">
    <property type="term" value="F:ATP binding"/>
    <property type="evidence" value="ECO:0007669"/>
    <property type="project" value="UniProtKB-KW"/>
</dbReference>
<dbReference type="PROSITE" id="PS50146">
    <property type="entry name" value="DAGK"/>
    <property type="match status" value="1"/>
</dbReference>
<dbReference type="AlphaFoldDB" id="A0A8J5VPI9"/>
<proteinExistence type="predicted"/>
<dbReference type="CDD" id="cd07990">
    <property type="entry name" value="LPLAT_LCLAT1-like"/>
    <property type="match status" value="1"/>
</dbReference>
<accession>A0A8J5VPI9</accession>
<keyword evidence="6 9" id="KW-0472">Membrane</keyword>
<dbReference type="PANTHER" id="PTHR12358">
    <property type="entry name" value="SPHINGOSINE KINASE"/>
    <property type="match status" value="1"/>
</dbReference>
<evidence type="ECO:0000256" key="7">
    <source>
        <dbReference type="ARBA" id="ARBA00044037"/>
    </source>
</evidence>
<evidence type="ECO:0000256" key="6">
    <source>
        <dbReference type="ARBA" id="ARBA00023136"/>
    </source>
</evidence>
<dbReference type="GO" id="GO:0008481">
    <property type="term" value="F:sphingosine kinase activity"/>
    <property type="evidence" value="ECO:0007669"/>
    <property type="project" value="UniProtKB-EC"/>
</dbReference>
<evidence type="ECO:0000313" key="12">
    <source>
        <dbReference type="Proteomes" id="UP000729402"/>
    </source>
</evidence>
<evidence type="ECO:0000259" key="10">
    <source>
        <dbReference type="PROSITE" id="PS50146"/>
    </source>
</evidence>
<comment type="subcellular location">
    <subcellularLocation>
        <location evidence="1">Vacuole membrane</location>
        <topology evidence="1">Peripheral membrane protein</topology>
    </subcellularLocation>
</comment>
<gene>
    <name evidence="11" type="ORF">GUJ93_ZPchr0001g31951</name>
</gene>
<dbReference type="FunFam" id="3.40.50.10330:FF:000005">
    <property type="entry name" value="Sphingosine kinase 2"/>
    <property type="match status" value="1"/>
</dbReference>
<keyword evidence="12" id="KW-1185">Reference proteome</keyword>
<dbReference type="Pfam" id="PF16076">
    <property type="entry name" value="Acyltransf_C"/>
    <property type="match status" value="1"/>
</dbReference>
<feature type="transmembrane region" description="Helical" evidence="9">
    <location>
        <begin position="337"/>
        <end position="361"/>
    </location>
</feature>
<dbReference type="InterPro" id="IPR045540">
    <property type="entry name" value="YegS/DAGK_C"/>
</dbReference>
<dbReference type="InterPro" id="IPR050187">
    <property type="entry name" value="Lipid_Phosphate_FormReg"/>
</dbReference>
<evidence type="ECO:0000256" key="2">
    <source>
        <dbReference type="ARBA" id="ARBA00022679"/>
    </source>
</evidence>
<dbReference type="OrthoDB" id="660434at2759"/>
<feature type="compositionally biased region" description="Polar residues" evidence="8">
    <location>
        <begin position="1"/>
        <end position="10"/>
    </location>
</feature>
<dbReference type="GO" id="GO:0005774">
    <property type="term" value="C:vacuolar membrane"/>
    <property type="evidence" value="ECO:0007669"/>
    <property type="project" value="UniProtKB-SubCell"/>
</dbReference>
<dbReference type="Pfam" id="PF01553">
    <property type="entry name" value="Acyltransferase"/>
    <property type="match status" value="1"/>
</dbReference>
<dbReference type="GO" id="GO:0016024">
    <property type="term" value="P:CDP-diacylglycerol biosynthetic process"/>
    <property type="evidence" value="ECO:0007669"/>
    <property type="project" value="UniProtKB-UniPathway"/>
</dbReference>
<comment type="caution">
    <text evidence="11">The sequence shown here is derived from an EMBL/GenBank/DDBJ whole genome shotgun (WGS) entry which is preliminary data.</text>
</comment>
<feature type="transmembrane region" description="Helical" evidence="9">
    <location>
        <begin position="81"/>
        <end position="97"/>
    </location>
</feature>
<keyword evidence="9" id="KW-0812">Transmembrane</keyword>
<sequence>MNVSSGSQGHIVNGGQKQVHHANPPILNNGPKHRLLTPMRQCRGVACVVIILSTAFTLIVYIAPITTFLVRLFSVHYSRKMTSILFGMWLSLWPFLFEKINKTNVVFSGEIVPPKKRVLLFANHRTEVDWMYLWDLALRKGHLGYIKYILKSSLMKLPVFSWAFHIFEFIPVERKWEIDETIIQSKLSKFKDPRDPLWLAVFPEGTDYTEKKCIKSQEYASEHGLPILENVLLPKTKGFICCLQELKSSLDAVYDVTIAYKHRLPDFLDNVYGTDPSEVHIHIRTVKLCDIPTSEDELTDWMIERFRQKDQLLSDFFIQGHFPDEGTEGDISTLECLANFTAIVSLTGIFLYLSLFSSIWFKFCKMSYDIRMHSSCEFITEAITHIAAAAVRYRFAGSHRTQQHIDDRSHPFSSSPSPLCPLKLRSARAPLPFEAPKPSPPPPTRHFLLSAMGEGDHCATAKVRVNGAPAQATLCTASPGAGGGGGPELRWRCGVGTAAERVLSLDADVLGVEARGKEVVVKAFVAGAARSLSCAPGSGKGGRKRRRRDYVFEMVAGEDAAAAWGDRIRDCLDSLGRPKRLFILVNPFGGKKCAKKIYEAEIKPLFEAADVNITMQETKYQGHAREVVSSLDLAQYDGIVCVSGDGVLVEVVNGILQRNDWEEAIKIPIGVVPAGTGNGMAKSLLHAAGQTYSVPNAAFAIIRGYRQSLDVCTILQGEKKFFSVLLMTWGLVADIDIESEKYRWMGSARFDVYALVRIMNLRKYCGRIRFVPAPGYESYGELVKQDETCTVGCREQNGKSPCSYQGPSVEFQGSEWRSLDGPFVAVWINNVPWASESVMAAPEAKFSDGYMDAVIVRDCPKADILALLMKMSDGSYVKSPYVTYLKVRCFRLSPGQLVENPKRGGIIDVDGEVIARGEGTYGKNQNQDVMGYGPSIQLTVQQALATVYCPK</sequence>
<evidence type="ECO:0000256" key="4">
    <source>
        <dbReference type="ARBA" id="ARBA00022777"/>
    </source>
</evidence>
<evidence type="ECO:0000256" key="1">
    <source>
        <dbReference type="ARBA" id="ARBA00004148"/>
    </source>
</evidence>
<organism evidence="11 12">
    <name type="scientific">Zizania palustris</name>
    <name type="common">Northern wild rice</name>
    <dbReference type="NCBI Taxonomy" id="103762"/>
    <lineage>
        <taxon>Eukaryota</taxon>
        <taxon>Viridiplantae</taxon>
        <taxon>Streptophyta</taxon>
        <taxon>Embryophyta</taxon>
        <taxon>Tracheophyta</taxon>
        <taxon>Spermatophyta</taxon>
        <taxon>Magnoliopsida</taxon>
        <taxon>Liliopsida</taxon>
        <taxon>Poales</taxon>
        <taxon>Poaceae</taxon>
        <taxon>BOP clade</taxon>
        <taxon>Oryzoideae</taxon>
        <taxon>Oryzeae</taxon>
        <taxon>Zizaniinae</taxon>
        <taxon>Zizania</taxon>
    </lineage>
</organism>
<evidence type="ECO:0000256" key="9">
    <source>
        <dbReference type="SAM" id="Phobius"/>
    </source>
</evidence>
<dbReference type="InterPro" id="IPR032098">
    <property type="entry name" value="Acyltransf_C"/>
</dbReference>
<dbReference type="GO" id="GO:0016746">
    <property type="term" value="F:acyltransferase activity"/>
    <property type="evidence" value="ECO:0007669"/>
    <property type="project" value="InterPro"/>
</dbReference>
<dbReference type="Pfam" id="PF00781">
    <property type="entry name" value="DAGK_cat"/>
    <property type="match status" value="1"/>
</dbReference>
<reference evidence="11" key="2">
    <citation type="submission" date="2021-02" db="EMBL/GenBank/DDBJ databases">
        <authorList>
            <person name="Kimball J.A."/>
            <person name="Haas M.W."/>
            <person name="Macchietto M."/>
            <person name="Kono T."/>
            <person name="Duquette J."/>
            <person name="Shao M."/>
        </authorList>
    </citation>
    <scope>NUCLEOTIDE SEQUENCE</scope>
    <source>
        <tissue evidence="11">Fresh leaf tissue</tissue>
    </source>
</reference>
<dbReference type="UniPathway" id="UPA00557">
    <property type="reaction ID" value="UER00613"/>
</dbReference>
<feature type="region of interest" description="Disordered" evidence="8">
    <location>
        <begin position="1"/>
        <end position="24"/>
    </location>
</feature>
<evidence type="ECO:0000256" key="8">
    <source>
        <dbReference type="SAM" id="MobiDB-lite"/>
    </source>
</evidence>
<dbReference type="PANTHER" id="PTHR12358:SF31">
    <property type="entry name" value="ACYLGLYCEROL KINASE, MITOCHONDRIAL"/>
    <property type="match status" value="1"/>
</dbReference>
<keyword evidence="2" id="KW-0808">Transferase</keyword>
<reference evidence="11" key="1">
    <citation type="journal article" date="2021" name="bioRxiv">
        <title>Whole Genome Assembly and Annotation of Northern Wild Rice, Zizania palustris L., Supports a Whole Genome Duplication in the Zizania Genus.</title>
        <authorList>
            <person name="Haas M."/>
            <person name="Kono T."/>
            <person name="Macchietto M."/>
            <person name="Millas R."/>
            <person name="McGilp L."/>
            <person name="Shao M."/>
            <person name="Duquette J."/>
            <person name="Hirsch C.N."/>
            <person name="Kimball J."/>
        </authorList>
    </citation>
    <scope>NUCLEOTIDE SEQUENCE</scope>
    <source>
        <tissue evidence="11">Fresh leaf tissue</tissue>
    </source>
</reference>
<evidence type="ECO:0000256" key="5">
    <source>
        <dbReference type="ARBA" id="ARBA00022840"/>
    </source>
</evidence>
<dbReference type="GO" id="GO:0071215">
    <property type="term" value="P:cellular response to abscisic acid stimulus"/>
    <property type="evidence" value="ECO:0007669"/>
    <property type="project" value="UniProtKB-ARBA"/>
</dbReference>
<keyword evidence="9" id="KW-1133">Transmembrane helix</keyword>